<accession>A0A9W8HH72</accession>
<gene>
    <name evidence="2" type="ORF">H4R18_001407</name>
</gene>
<evidence type="ECO:0000313" key="3">
    <source>
        <dbReference type="Proteomes" id="UP001140217"/>
    </source>
</evidence>
<proteinExistence type="predicted"/>
<dbReference type="AlphaFoldDB" id="A0A9W8HH72"/>
<protein>
    <submittedName>
        <fullName evidence="2">Uncharacterized protein</fullName>
    </submittedName>
</protein>
<feature type="region of interest" description="Disordered" evidence="1">
    <location>
        <begin position="63"/>
        <end position="84"/>
    </location>
</feature>
<name>A0A9W8HH72_9FUNG</name>
<reference evidence="2" key="1">
    <citation type="submission" date="2022-07" db="EMBL/GenBank/DDBJ databases">
        <title>Phylogenomic reconstructions and comparative analyses of Kickxellomycotina fungi.</title>
        <authorList>
            <person name="Reynolds N.K."/>
            <person name="Stajich J.E."/>
            <person name="Barry K."/>
            <person name="Grigoriev I.V."/>
            <person name="Crous P."/>
            <person name="Smith M.E."/>
        </authorList>
    </citation>
    <scope>NUCLEOTIDE SEQUENCE</scope>
    <source>
        <strain evidence="2">NBRC 105414</strain>
    </source>
</reference>
<sequence length="84" mass="9192">MCAARSQTTPQTAPQAGNYTGEDGEEEVLVSGRLDVRLIIRHRAQVAAARGLAVVCRVGRAAMKRRARRRLSPTKGASRHRARL</sequence>
<feature type="region of interest" description="Disordered" evidence="1">
    <location>
        <begin position="1"/>
        <end position="25"/>
    </location>
</feature>
<dbReference type="EMBL" id="JANBUL010000036">
    <property type="protein sequence ID" value="KAJ2783924.1"/>
    <property type="molecule type" value="Genomic_DNA"/>
</dbReference>
<evidence type="ECO:0000256" key="1">
    <source>
        <dbReference type="SAM" id="MobiDB-lite"/>
    </source>
</evidence>
<comment type="caution">
    <text evidence="2">The sequence shown here is derived from an EMBL/GenBank/DDBJ whole genome shotgun (WGS) entry which is preliminary data.</text>
</comment>
<dbReference type="Proteomes" id="UP001140217">
    <property type="component" value="Unassembled WGS sequence"/>
</dbReference>
<organism evidence="2 3">
    <name type="scientific">Coemansia javaensis</name>
    <dbReference type="NCBI Taxonomy" id="2761396"/>
    <lineage>
        <taxon>Eukaryota</taxon>
        <taxon>Fungi</taxon>
        <taxon>Fungi incertae sedis</taxon>
        <taxon>Zoopagomycota</taxon>
        <taxon>Kickxellomycotina</taxon>
        <taxon>Kickxellomycetes</taxon>
        <taxon>Kickxellales</taxon>
        <taxon>Kickxellaceae</taxon>
        <taxon>Coemansia</taxon>
    </lineage>
</organism>
<feature type="compositionally biased region" description="Polar residues" evidence="1">
    <location>
        <begin position="1"/>
        <end position="18"/>
    </location>
</feature>
<evidence type="ECO:0000313" key="2">
    <source>
        <dbReference type="EMBL" id="KAJ2783924.1"/>
    </source>
</evidence>
<keyword evidence="3" id="KW-1185">Reference proteome</keyword>